<keyword evidence="4 12" id="KW-0732">Signal</keyword>
<dbReference type="GO" id="GO:0030245">
    <property type="term" value="P:cellulose catabolic process"/>
    <property type="evidence" value="ECO:0007669"/>
    <property type="project" value="UniProtKB-KW"/>
</dbReference>
<feature type="domain" description="Auxiliary Activity family 9 catalytic" evidence="13">
    <location>
        <begin position="17"/>
        <end position="223"/>
    </location>
</feature>
<dbReference type="InterPro" id="IPR049892">
    <property type="entry name" value="AA9"/>
</dbReference>
<dbReference type="GO" id="GO:0016787">
    <property type="term" value="F:hydrolase activity"/>
    <property type="evidence" value="ECO:0007669"/>
    <property type="project" value="UniProtKB-KW"/>
</dbReference>
<evidence type="ECO:0000256" key="6">
    <source>
        <dbReference type="ARBA" id="ARBA00023157"/>
    </source>
</evidence>
<dbReference type="OrthoDB" id="2525337at2759"/>
<keyword evidence="6" id="KW-1015">Disulfide bond</keyword>
<evidence type="ECO:0000256" key="12">
    <source>
        <dbReference type="SAM" id="SignalP"/>
    </source>
</evidence>
<comment type="catalytic activity">
    <reaction evidence="10">
        <text>[(1-&gt;4)-beta-D-glucosyl]n+m + reduced acceptor + O2 = 4-dehydro-beta-D-glucosyl-[(1-&gt;4)-beta-D-glucosyl]n-1 + [(1-&gt;4)-beta-D-glucosyl]m + acceptor + H2O.</text>
        <dbReference type="EC" id="1.14.99.56"/>
    </reaction>
</comment>
<accession>A0A9P6LG43</accession>
<evidence type="ECO:0000256" key="8">
    <source>
        <dbReference type="ARBA" id="ARBA00023326"/>
    </source>
</evidence>
<dbReference type="EMBL" id="JAATWM020000047">
    <property type="protein sequence ID" value="KAF9871230.1"/>
    <property type="molecule type" value="Genomic_DNA"/>
</dbReference>
<protein>
    <recommendedName>
        <fullName evidence="11">lytic cellulose monooxygenase (C4-dehydrogenating)</fullName>
        <ecNumber evidence="11">1.14.99.56</ecNumber>
    </recommendedName>
</protein>
<feature type="chain" id="PRO_5040455961" description="lytic cellulose monooxygenase (C4-dehydrogenating)" evidence="12">
    <location>
        <begin position="17"/>
        <end position="244"/>
    </location>
</feature>
<evidence type="ECO:0000256" key="7">
    <source>
        <dbReference type="ARBA" id="ARBA00023277"/>
    </source>
</evidence>
<keyword evidence="5" id="KW-0136">Cellulose degradation</keyword>
<dbReference type="RefSeq" id="XP_038740691.1">
    <property type="nucleotide sequence ID" value="XM_038894113.1"/>
</dbReference>
<evidence type="ECO:0000259" key="13">
    <source>
        <dbReference type="Pfam" id="PF03443"/>
    </source>
</evidence>
<dbReference type="CDD" id="cd21175">
    <property type="entry name" value="LPMO_AA9"/>
    <property type="match status" value="1"/>
</dbReference>
<evidence type="ECO:0000256" key="2">
    <source>
        <dbReference type="ARBA" id="ARBA00004613"/>
    </source>
</evidence>
<evidence type="ECO:0000256" key="5">
    <source>
        <dbReference type="ARBA" id="ARBA00023001"/>
    </source>
</evidence>
<evidence type="ECO:0000313" key="15">
    <source>
        <dbReference type="Proteomes" id="UP000781932"/>
    </source>
</evidence>
<evidence type="ECO:0000256" key="4">
    <source>
        <dbReference type="ARBA" id="ARBA00022729"/>
    </source>
</evidence>
<feature type="signal peptide" evidence="12">
    <location>
        <begin position="1"/>
        <end position="16"/>
    </location>
</feature>
<organism evidence="14 15">
    <name type="scientific">Colletotrichum karsti</name>
    <dbReference type="NCBI Taxonomy" id="1095194"/>
    <lineage>
        <taxon>Eukaryota</taxon>
        <taxon>Fungi</taxon>
        <taxon>Dikarya</taxon>
        <taxon>Ascomycota</taxon>
        <taxon>Pezizomycotina</taxon>
        <taxon>Sordariomycetes</taxon>
        <taxon>Hypocreomycetidae</taxon>
        <taxon>Glomerellales</taxon>
        <taxon>Glomerellaceae</taxon>
        <taxon>Colletotrichum</taxon>
        <taxon>Colletotrichum boninense species complex</taxon>
    </lineage>
</organism>
<evidence type="ECO:0000256" key="3">
    <source>
        <dbReference type="ARBA" id="ARBA00022525"/>
    </source>
</evidence>
<dbReference type="InterPro" id="IPR005103">
    <property type="entry name" value="AA9_LPMO"/>
</dbReference>
<dbReference type="Proteomes" id="UP000781932">
    <property type="component" value="Unassembled WGS sequence"/>
</dbReference>
<keyword evidence="15" id="KW-1185">Reference proteome</keyword>
<evidence type="ECO:0000313" key="14">
    <source>
        <dbReference type="EMBL" id="KAF9871230.1"/>
    </source>
</evidence>
<reference evidence="14" key="1">
    <citation type="submission" date="2020-03" db="EMBL/GenBank/DDBJ databases">
        <authorList>
            <person name="He L."/>
        </authorList>
    </citation>
    <scope>NUCLEOTIDE SEQUENCE</scope>
    <source>
        <strain evidence="14">CkLH20</strain>
    </source>
</reference>
<comment type="subcellular location">
    <subcellularLocation>
        <location evidence="2">Secreted</location>
    </subcellularLocation>
</comment>
<dbReference type="AlphaFoldDB" id="A0A9P6LG43"/>
<keyword evidence="3" id="KW-0964">Secreted</keyword>
<name>A0A9P6LG43_9PEZI</name>
<dbReference type="PANTHER" id="PTHR33353">
    <property type="entry name" value="PUTATIVE (AFU_ORTHOLOGUE AFUA_1G12560)-RELATED"/>
    <property type="match status" value="1"/>
</dbReference>
<evidence type="ECO:0000256" key="9">
    <source>
        <dbReference type="ARBA" id="ARBA00044502"/>
    </source>
</evidence>
<evidence type="ECO:0000256" key="11">
    <source>
        <dbReference type="ARBA" id="ARBA00047174"/>
    </source>
</evidence>
<sequence>MKFFPAFITLAAGANAHAIFQRMAVNGVDQGQLKGIRAPEDSGPITNVNDKDFACNKDLSYLDKTVITVPAGAKVGALFGHVIGGAMEPGDQDQPIAEDHKGPIMVYLAKVDDAANASPEGLSWFKISEKGLQNGRWAVDDMRADDGWHNFTMPACVASGEYLMRVELLALQESQLKNGAQFYMECAQIQVTGSGTSTGTDFAKFPGTYKSNDPGIFLDVYNDEGIIDNNGRPYKIPGPKVLSC</sequence>
<keyword evidence="8" id="KW-0624">Polysaccharide degradation</keyword>
<proteinExistence type="inferred from homology"/>
<comment type="similarity">
    <text evidence="9">Belongs to the polysaccharide monooxygenase AA9 family.</text>
</comment>
<dbReference type="Pfam" id="PF03443">
    <property type="entry name" value="AA9"/>
    <property type="match status" value="1"/>
</dbReference>
<evidence type="ECO:0000256" key="1">
    <source>
        <dbReference type="ARBA" id="ARBA00001973"/>
    </source>
</evidence>
<reference evidence="14" key="2">
    <citation type="submission" date="2020-11" db="EMBL/GenBank/DDBJ databases">
        <title>Whole genome sequencing of Colletotrichum sp.</title>
        <authorList>
            <person name="Li H."/>
        </authorList>
    </citation>
    <scope>NUCLEOTIDE SEQUENCE</scope>
    <source>
        <strain evidence="14">CkLH20</strain>
    </source>
</reference>
<keyword evidence="14" id="KW-0378">Hydrolase</keyword>
<gene>
    <name evidence="14" type="ORF">CkaCkLH20_11399</name>
</gene>
<dbReference type="Gene3D" id="2.70.50.70">
    <property type="match status" value="1"/>
</dbReference>
<dbReference type="GO" id="GO:0005576">
    <property type="term" value="C:extracellular region"/>
    <property type="evidence" value="ECO:0007669"/>
    <property type="project" value="UniProtKB-SubCell"/>
</dbReference>
<comment type="caution">
    <text evidence="14">The sequence shown here is derived from an EMBL/GenBank/DDBJ whole genome shotgun (WGS) entry which is preliminary data.</text>
</comment>
<evidence type="ECO:0000256" key="10">
    <source>
        <dbReference type="ARBA" id="ARBA00045077"/>
    </source>
</evidence>
<dbReference type="EC" id="1.14.99.56" evidence="11"/>
<keyword evidence="7" id="KW-0119">Carbohydrate metabolism</keyword>
<dbReference type="GeneID" id="62167187"/>
<comment type="cofactor">
    <cofactor evidence="1">
        <name>Cu(2+)</name>
        <dbReference type="ChEBI" id="CHEBI:29036"/>
    </cofactor>
</comment>
<dbReference type="PANTHER" id="PTHR33353:SF13">
    <property type="entry name" value="ENDOGLUCANASE II"/>
    <property type="match status" value="1"/>
</dbReference>